<proteinExistence type="predicted"/>
<dbReference type="EMBL" id="JAUHLI010000013">
    <property type="protein sequence ID" value="MEE2002525.1"/>
    <property type="molecule type" value="Genomic_DNA"/>
</dbReference>
<dbReference type="Proteomes" id="UP001336314">
    <property type="component" value="Unassembled WGS sequence"/>
</dbReference>
<dbReference type="InterPro" id="IPR007163">
    <property type="entry name" value="VCA0040-like"/>
</dbReference>
<sequence>MSYLMVWCKGLLMGAADIVPGVSGGTLALLLGIYERLIKAIRSVDHHAVAMVVQGRFAAAWRHMDGTFLLCLFGGILLSVFMLANGVSWMLAHQPVLLWALFFGLILSALPHLCLKLHWNRWRLALLLTGVVLALAIGRLQAVELEPELWMYFVAGAIAICAMILPGISGSFILLLLGMYAPVLLAVTELQLVPLLLFASGCAVGLLSFSRLLSCLLARYHDATLALLIGVVIGAMYRVWPWQLAGEPVSLASYAEHHGSLQLGWALLMAFVGVLLMQSMLRLERRQDSRDDVSN</sequence>
<keyword evidence="3" id="KW-1185">Reference proteome</keyword>
<keyword evidence="1" id="KW-0472">Membrane</keyword>
<dbReference type="Pfam" id="PF04018">
    <property type="entry name" value="VCA0040-like"/>
    <property type="match status" value="1"/>
</dbReference>
<evidence type="ECO:0000313" key="3">
    <source>
        <dbReference type="Proteomes" id="UP001336314"/>
    </source>
</evidence>
<evidence type="ECO:0000313" key="2">
    <source>
        <dbReference type="EMBL" id="MEE2002525.1"/>
    </source>
</evidence>
<keyword evidence="1" id="KW-0812">Transmembrane</keyword>
<name>A0ABU7J9H2_9GAMM</name>
<protein>
    <submittedName>
        <fullName evidence="2">DUF368 domain-containing protein</fullName>
    </submittedName>
</protein>
<dbReference type="PANTHER" id="PTHR37308:SF1">
    <property type="entry name" value="POLYPRENYL-PHOSPHATE TRANSPORTER"/>
    <property type="match status" value="1"/>
</dbReference>
<feature type="transmembrane region" description="Helical" evidence="1">
    <location>
        <begin position="263"/>
        <end position="281"/>
    </location>
</feature>
<dbReference type="PANTHER" id="PTHR37308">
    <property type="entry name" value="INTEGRAL MEMBRANE PROTEIN"/>
    <property type="match status" value="1"/>
</dbReference>
<keyword evidence="1" id="KW-1133">Transmembrane helix</keyword>
<feature type="transmembrane region" description="Helical" evidence="1">
    <location>
        <begin position="194"/>
        <end position="213"/>
    </location>
</feature>
<feature type="transmembrane region" description="Helical" evidence="1">
    <location>
        <begin position="225"/>
        <end position="243"/>
    </location>
</feature>
<reference evidence="2 3" key="1">
    <citation type="submission" date="2023-07" db="EMBL/GenBank/DDBJ databases">
        <title>Alkalimonas sp., MEB108 novel, alkaliphilic bacterium isolated from Lonar Lake, India.</title>
        <authorList>
            <person name="Joshi A."/>
            <person name="Thite S."/>
        </authorList>
    </citation>
    <scope>NUCLEOTIDE SEQUENCE [LARGE SCALE GENOMIC DNA]</scope>
    <source>
        <strain evidence="2 3">MEB108</strain>
    </source>
</reference>
<dbReference type="RefSeq" id="WP_330129585.1">
    <property type="nucleotide sequence ID" value="NZ_JAUHLI010000013.1"/>
</dbReference>
<gene>
    <name evidence="2" type="ORF">QWY20_13765</name>
</gene>
<evidence type="ECO:0000256" key="1">
    <source>
        <dbReference type="SAM" id="Phobius"/>
    </source>
</evidence>
<accession>A0ABU7J9H2</accession>
<organism evidence="2 3">
    <name type="scientific">Alkalimonas cellulosilytica</name>
    <dbReference type="NCBI Taxonomy" id="3058395"/>
    <lineage>
        <taxon>Bacteria</taxon>
        <taxon>Pseudomonadati</taxon>
        <taxon>Pseudomonadota</taxon>
        <taxon>Gammaproteobacteria</taxon>
        <taxon>Alkalimonas</taxon>
    </lineage>
</organism>
<feature type="transmembrane region" description="Helical" evidence="1">
    <location>
        <begin position="172"/>
        <end position="188"/>
    </location>
</feature>
<feature type="transmembrane region" description="Helical" evidence="1">
    <location>
        <begin position="96"/>
        <end position="115"/>
    </location>
</feature>
<feature type="transmembrane region" description="Helical" evidence="1">
    <location>
        <begin position="66"/>
        <end position="84"/>
    </location>
</feature>
<feature type="transmembrane region" description="Helical" evidence="1">
    <location>
        <begin position="12"/>
        <end position="34"/>
    </location>
</feature>
<feature type="transmembrane region" description="Helical" evidence="1">
    <location>
        <begin position="149"/>
        <end position="165"/>
    </location>
</feature>
<comment type="caution">
    <text evidence="2">The sequence shown here is derived from an EMBL/GenBank/DDBJ whole genome shotgun (WGS) entry which is preliminary data.</text>
</comment>
<feature type="transmembrane region" description="Helical" evidence="1">
    <location>
        <begin position="122"/>
        <end position="143"/>
    </location>
</feature>